<comment type="subcellular location">
    <subcellularLocation>
        <location evidence="1">Membrane</location>
        <topology evidence="1">Single-pass membrane protein</topology>
    </subcellularLocation>
</comment>
<comment type="caution">
    <text evidence="8">The sequence shown here is derived from an EMBL/GenBank/DDBJ whole genome shotgun (WGS) entry which is preliminary data.</text>
</comment>
<evidence type="ECO:0000256" key="4">
    <source>
        <dbReference type="ARBA" id="ARBA00023136"/>
    </source>
</evidence>
<feature type="region of interest" description="Disordered" evidence="5">
    <location>
        <begin position="1"/>
        <end position="49"/>
    </location>
</feature>
<dbReference type="InterPro" id="IPR044839">
    <property type="entry name" value="NDR1-like"/>
</dbReference>
<dbReference type="PANTHER" id="PTHR31234">
    <property type="entry name" value="LATE EMBRYOGENESIS ABUNDANT (LEA) HYDROXYPROLINE-RICH GLYCOPROTEIN FAMILY"/>
    <property type="match status" value="1"/>
</dbReference>
<organism evidence="8 9">
    <name type="scientific">Ensete ventricosum</name>
    <name type="common">Abyssinian banana</name>
    <name type="synonym">Musa ensete</name>
    <dbReference type="NCBI Taxonomy" id="4639"/>
    <lineage>
        <taxon>Eukaryota</taxon>
        <taxon>Viridiplantae</taxon>
        <taxon>Streptophyta</taxon>
        <taxon>Embryophyta</taxon>
        <taxon>Tracheophyta</taxon>
        <taxon>Spermatophyta</taxon>
        <taxon>Magnoliopsida</taxon>
        <taxon>Liliopsida</taxon>
        <taxon>Zingiberales</taxon>
        <taxon>Musaceae</taxon>
        <taxon>Ensete</taxon>
    </lineage>
</organism>
<evidence type="ECO:0000259" key="7">
    <source>
        <dbReference type="Pfam" id="PF03168"/>
    </source>
</evidence>
<accession>A0A426ZMK7</accession>
<dbReference type="InterPro" id="IPR004864">
    <property type="entry name" value="LEA_2"/>
</dbReference>
<dbReference type="AlphaFoldDB" id="A0A426ZMK7"/>
<dbReference type="GO" id="GO:0005886">
    <property type="term" value="C:plasma membrane"/>
    <property type="evidence" value="ECO:0007669"/>
    <property type="project" value="TreeGrafter"/>
</dbReference>
<protein>
    <recommendedName>
        <fullName evidence="7">Late embryogenesis abundant protein LEA-2 subgroup domain-containing protein</fullName>
    </recommendedName>
</protein>
<keyword evidence="4 6" id="KW-0472">Membrane</keyword>
<feature type="transmembrane region" description="Helical" evidence="6">
    <location>
        <begin position="58"/>
        <end position="84"/>
    </location>
</feature>
<evidence type="ECO:0000256" key="5">
    <source>
        <dbReference type="SAM" id="MobiDB-lite"/>
    </source>
</evidence>
<sequence length="244" mass="26664">MAERHRIHPAVDVEAPLPSSSSAPSKPLQTQAAEKTDLLPPPPPPPPPKKRRSCCCRCLCWTVLTVVILVVIIGAIGGILYLAFDPKLPKYSVDRLAISNFTVDDNMTVSATFNLTVTTKNPNKKIGIYYRDGSHLSAWYTNTSLCTGTFPVFYQGHKNTTVLNLLLSGETQLGSGLLQELQQQQQTGTIPLVFRGNVPVKVKLGSLKLPKVTFKVKCDIIVNSLSSSNSISLKSTSCKFRLKL</sequence>
<gene>
    <name evidence="8" type="ORF">B296_00040002</name>
</gene>
<keyword evidence="2 6" id="KW-0812">Transmembrane</keyword>
<dbReference type="GO" id="GO:0098542">
    <property type="term" value="P:defense response to other organism"/>
    <property type="evidence" value="ECO:0007669"/>
    <property type="project" value="InterPro"/>
</dbReference>
<name>A0A426ZMK7_ENSVE</name>
<evidence type="ECO:0000256" key="1">
    <source>
        <dbReference type="ARBA" id="ARBA00004167"/>
    </source>
</evidence>
<evidence type="ECO:0000313" key="9">
    <source>
        <dbReference type="Proteomes" id="UP000287651"/>
    </source>
</evidence>
<proteinExistence type="predicted"/>
<dbReference type="Pfam" id="PF03168">
    <property type="entry name" value="LEA_2"/>
    <property type="match status" value="1"/>
</dbReference>
<feature type="compositionally biased region" description="Low complexity" evidence="5">
    <location>
        <begin position="15"/>
        <end position="28"/>
    </location>
</feature>
<feature type="domain" description="Late embryogenesis abundant protein LEA-2 subgroup" evidence="7">
    <location>
        <begin position="116"/>
        <end position="218"/>
    </location>
</feature>
<dbReference type="EMBL" id="AMZH03005885">
    <property type="protein sequence ID" value="RRT65233.1"/>
    <property type="molecule type" value="Genomic_DNA"/>
</dbReference>
<keyword evidence="3 6" id="KW-1133">Transmembrane helix</keyword>
<reference evidence="8 9" key="1">
    <citation type="journal article" date="2014" name="Agronomy (Basel)">
        <title>A Draft Genome Sequence for Ensete ventricosum, the Drought-Tolerant Tree Against Hunger.</title>
        <authorList>
            <person name="Harrison J."/>
            <person name="Moore K.A."/>
            <person name="Paszkiewicz K."/>
            <person name="Jones T."/>
            <person name="Grant M."/>
            <person name="Ambacheew D."/>
            <person name="Muzemil S."/>
            <person name="Studholme D.J."/>
        </authorList>
    </citation>
    <scope>NUCLEOTIDE SEQUENCE [LARGE SCALE GENOMIC DNA]</scope>
</reference>
<evidence type="ECO:0000256" key="2">
    <source>
        <dbReference type="ARBA" id="ARBA00022692"/>
    </source>
</evidence>
<dbReference type="Proteomes" id="UP000287651">
    <property type="component" value="Unassembled WGS sequence"/>
</dbReference>
<dbReference type="PANTHER" id="PTHR31234:SF72">
    <property type="entry name" value="NDR1_HIN1-LIKE PROTEIN 6"/>
    <property type="match status" value="1"/>
</dbReference>
<evidence type="ECO:0000313" key="8">
    <source>
        <dbReference type="EMBL" id="RRT65233.1"/>
    </source>
</evidence>
<evidence type="ECO:0000256" key="6">
    <source>
        <dbReference type="SAM" id="Phobius"/>
    </source>
</evidence>
<evidence type="ECO:0000256" key="3">
    <source>
        <dbReference type="ARBA" id="ARBA00022989"/>
    </source>
</evidence>